<dbReference type="Pfam" id="PF00650">
    <property type="entry name" value="CRAL_TRIO"/>
    <property type="match status" value="1"/>
</dbReference>
<accession>A0A443SLJ6</accession>
<dbReference type="SUPFAM" id="SSF52087">
    <property type="entry name" value="CRAL/TRIO domain"/>
    <property type="match status" value="1"/>
</dbReference>
<organism evidence="2 3">
    <name type="scientific">Leptotrombidium deliense</name>
    <dbReference type="NCBI Taxonomy" id="299467"/>
    <lineage>
        <taxon>Eukaryota</taxon>
        <taxon>Metazoa</taxon>
        <taxon>Ecdysozoa</taxon>
        <taxon>Arthropoda</taxon>
        <taxon>Chelicerata</taxon>
        <taxon>Arachnida</taxon>
        <taxon>Acari</taxon>
        <taxon>Acariformes</taxon>
        <taxon>Trombidiformes</taxon>
        <taxon>Prostigmata</taxon>
        <taxon>Anystina</taxon>
        <taxon>Parasitengona</taxon>
        <taxon>Trombiculoidea</taxon>
        <taxon>Trombiculidae</taxon>
        <taxon>Leptotrombidium</taxon>
    </lineage>
</organism>
<dbReference type="OrthoDB" id="75724at2759"/>
<sequence>FVEDIHFPADFFEIGALFVYKEDKNSRRSLYLRIKFVSKVPELRDILKQFLVHTVYKIDEQSSNKGYVLILDFKGASVKNCDLDLVSFLINTLKNYFPYGVQCILVNELPWILTAFWKLVETWIPENARELIKCTKYSTLREYFDESNLPDFAGGCCLQDYRDIPKGCLDGEEFGTRILGIPRNDVQKIMKKYRVLVSA</sequence>
<dbReference type="STRING" id="299467.A0A443SLJ6"/>
<dbReference type="PANTHER" id="PTHR46384">
    <property type="entry name" value="MOTILE SPERM DOMAIN-CONTAINING PROTEIN 2"/>
    <property type="match status" value="1"/>
</dbReference>
<dbReference type="VEuPathDB" id="VectorBase:LDEU003697"/>
<dbReference type="InterPro" id="IPR036865">
    <property type="entry name" value="CRAL-TRIO_dom_sf"/>
</dbReference>
<feature type="domain" description="CRAL-TRIO" evidence="1">
    <location>
        <begin position="1"/>
        <end position="161"/>
    </location>
</feature>
<dbReference type="SMART" id="SM00516">
    <property type="entry name" value="SEC14"/>
    <property type="match status" value="1"/>
</dbReference>
<evidence type="ECO:0000259" key="1">
    <source>
        <dbReference type="PROSITE" id="PS50191"/>
    </source>
</evidence>
<dbReference type="PROSITE" id="PS50191">
    <property type="entry name" value="CRAL_TRIO"/>
    <property type="match status" value="1"/>
</dbReference>
<comment type="caution">
    <text evidence="2">The sequence shown here is derived from an EMBL/GenBank/DDBJ whole genome shotgun (WGS) entry which is preliminary data.</text>
</comment>
<proteinExistence type="predicted"/>
<dbReference type="Gene3D" id="3.40.525.10">
    <property type="entry name" value="CRAL-TRIO lipid binding domain"/>
    <property type="match status" value="1"/>
</dbReference>
<gene>
    <name evidence="2" type="ORF">B4U80_04139</name>
</gene>
<evidence type="ECO:0000313" key="2">
    <source>
        <dbReference type="EMBL" id="RWS28343.1"/>
    </source>
</evidence>
<reference evidence="2 3" key="1">
    <citation type="journal article" date="2018" name="Gigascience">
        <title>Genomes of trombidid mites reveal novel predicted allergens and laterally-transferred genes associated with secondary metabolism.</title>
        <authorList>
            <person name="Dong X."/>
            <person name="Chaisiri K."/>
            <person name="Xia D."/>
            <person name="Armstrong S.D."/>
            <person name="Fang Y."/>
            <person name="Donnelly M.J."/>
            <person name="Kadowaki T."/>
            <person name="McGarry J.W."/>
            <person name="Darby A.C."/>
            <person name="Makepeace B.L."/>
        </authorList>
    </citation>
    <scope>NUCLEOTIDE SEQUENCE [LARGE SCALE GENOMIC DNA]</scope>
    <source>
        <strain evidence="2">UoL-UT</strain>
    </source>
</reference>
<dbReference type="InterPro" id="IPR001251">
    <property type="entry name" value="CRAL-TRIO_dom"/>
</dbReference>
<dbReference type="CDD" id="cd00170">
    <property type="entry name" value="SEC14"/>
    <property type="match status" value="1"/>
</dbReference>
<evidence type="ECO:0000313" key="3">
    <source>
        <dbReference type="Proteomes" id="UP000288716"/>
    </source>
</evidence>
<dbReference type="InterPro" id="IPR053012">
    <property type="entry name" value="ER-organelle_contact"/>
</dbReference>
<dbReference type="AlphaFoldDB" id="A0A443SLJ6"/>
<protein>
    <submittedName>
        <fullName evidence="2">Motile sperm domain-containing protein 2-like protein</fullName>
    </submittedName>
</protein>
<keyword evidence="3" id="KW-1185">Reference proteome</keyword>
<dbReference type="EMBL" id="NCKV01001440">
    <property type="protein sequence ID" value="RWS28343.1"/>
    <property type="molecule type" value="Genomic_DNA"/>
</dbReference>
<dbReference type="GO" id="GO:0140284">
    <property type="term" value="C:endoplasmic reticulum-endosome membrane contact site"/>
    <property type="evidence" value="ECO:0007669"/>
    <property type="project" value="TreeGrafter"/>
</dbReference>
<dbReference type="GO" id="GO:0012505">
    <property type="term" value="C:endomembrane system"/>
    <property type="evidence" value="ECO:0007669"/>
    <property type="project" value="TreeGrafter"/>
</dbReference>
<feature type="non-terminal residue" evidence="2">
    <location>
        <position position="1"/>
    </location>
</feature>
<name>A0A443SLJ6_9ACAR</name>
<dbReference type="Proteomes" id="UP000288716">
    <property type="component" value="Unassembled WGS sequence"/>
</dbReference>
<dbReference type="PANTHER" id="PTHR46384:SF1">
    <property type="entry name" value="MOTILE SPERM DOMAIN-CONTAINING PROTEIN 2"/>
    <property type="match status" value="1"/>
</dbReference>